<dbReference type="Gene3D" id="2.40.160.20">
    <property type="match status" value="1"/>
</dbReference>
<protein>
    <recommendedName>
        <fullName evidence="2">Outer membrane protein beta-barrel domain-containing protein</fullName>
    </recommendedName>
</protein>
<organism evidence="1">
    <name type="scientific">marine sediment metagenome</name>
    <dbReference type="NCBI Taxonomy" id="412755"/>
    <lineage>
        <taxon>unclassified sequences</taxon>
        <taxon>metagenomes</taxon>
        <taxon>ecological metagenomes</taxon>
    </lineage>
</organism>
<evidence type="ECO:0000313" key="1">
    <source>
        <dbReference type="EMBL" id="GAH84703.1"/>
    </source>
</evidence>
<comment type="caution">
    <text evidence="1">The sequence shown here is derived from an EMBL/GenBank/DDBJ whole genome shotgun (WGS) entry which is preliminary data.</text>
</comment>
<dbReference type="EMBL" id="BARU01043749">
    <property type="protein sequence ID" value="GAH84703.1"/>
    <property type="molecule type" value="Genomic_DNA"/>
</dbReference>
<feature type="non-terminal residue" evidence="1">
    <location>
        <position position="185"/>
    </location>
</feature>
<dbReference type="SUPFAM" id="SSF56925">
    <property type="entry name" value="OMPA-like"/>
    <property type="match status" value="1"/>
</dbReference>
<name>X1KRT1_9ZZZZ</name>
<accession>X1KRT1</accession>
<evidence type="ECO:0008006" key="2">
    <source>
        <dbReference type="Google" id="ProtNLM"/>
    </source>
</evidence>
<proteinExistence type="predicted"/>
<feature type="non-terminal residue" evidence="1">
    <location>
        <position position="1"/>
    </location>
</feature>
<gene>
    <name evidence="1" type="ORF">S03H2_66927</name>
</gene>
<reference evidence="1" key="1">
    <citation type="journal article" date="2014" name="Front. Microbiol.">
        <title>High frequency of phylogenetically diverse reductive dehalogenase-homologous genes in deep subseafloor sedimentary metagenomes.</title>
        <authorList>
            <person name="Kawai M."/>
            <person name="Futagami T."/>
            <person name="Toyoda A."/>
            <person name="Takaki Y."/>
            <person name="Nishi S."/>
            <person name="Hori S."/>
            <person name="Arai W."/>
            <person name="Tsubouchi T."/>
            <person name="Morono Y."/>
            <person name="Uchiyama I."/>
            <person name="Ito T."/>
            <person name="Fujiyama A."/>
            <person name="Inagaki F."/>
            <person name="Takami H."/>
        </authorList>
    </citation>
    <scope>NUCLEOTIDE SEQUENCE</scope>
    <source>
        <strain evidence="1">Expedition CK06-06</strain>
    </source>
</reference>
<sequence>GFSLGIKIGTHPIFSHFKSYSFGGEVGYQISNYISILGEFAYGKATNWGDGPLGIPVWPYWGATYSCIPIRATLLHSLIKAKTFSIYLGGGLGYYLITVKWNETIKIKGLAPHVNIGMELRILKRGAIFGELKKVFGPKWLKEIEEYDDPWEKNVHFRRPELIIGIRFYFNASNLKSILLSISRK</sequence>
<dbReference type="AlphaFoldDB" id="X1KRT1"/>
<dbReference type="InterPro" id="IPR011250">
    <property type="entry name" value="OMP/PagP_B-barrel"/>
</dbReference>